<evidence type="ECO:0000313" key="8">
    <source>
        <dbReference type="EMBL" id="CAB9497957.1"/>
    </source>
</evidence>
<dbReference type="CDD" id="cd16500">
    <property type="entry name" value="RING-HC_CARP"/>
    <property type="match status" value="1"/>
</dbReference>
<dbReference type="InterPro" id="IPR051728">
    <property type="entry name" value="RING-FYVE_E3_ubiquitin-ligase"/>
</dbReference>
<feature type="region of interest" description="Disordered" evidence="5">
    <location>
        <begin position="25"/>
        <end position="395"/>
    </location>
</feature>
<dbReference type="PANTHER" id="PTHR14879">
    <property type="entry name" value="CASPASE REGULATOR, RING FINGER DOMAIN-CONTAINING"/>
    <property type="match status" value="1"/>
</dbReference>
<evidence type="ECO:0008006" key="10">
    <source>
        <dbReference type="Google" id="ProtNLM"/>
    </source>
</evidence>
<evidence type="ECO:0000256" key="3">
    <source>
        <dbReference type="ARBA" id="ARBA00022833"/>
    </source>
</evidence>
<dbReference type="SMART" id="SM00064">
    <property type="entry name" value="FYVE"/>
    <property type="match status" value="1"/>
</dbReference>
<name>A0A9N8D7H1_9STRA</name>
<dbReference type="InterPro" id="IPR013083">
    <property type="entry name" value="Znf_RING/FYVE/PHD"/>
</dbReference>
<dbReference type="Proteomes" id="UP001153069">
    <property type="component" value="Unassembled WGS sequence"/>
</dbReference>
<feature type="compositionally biased region" description="Low complexity" evidence="5">
    <location>
        <begin position="98"/>
        <end position="127"/>
    </location>
</feature>
<feature type="domain" description="FYVE-type" evidence="7">
    <location>
        <begin position="463"/>
        <end position="523"/>
    </location>
</feature>
<evidence type="ECO:0000259" key="7">
    <source>
        <dbReference type="PROSITE" id="PS50178"/>
    </source>
</evidence>
<evidence type="ECO:0000256" key="2">
    <source>
        <dbReference type="ARBA" id="ARBA00022771"/>
    </source>
</evidence>
<comment type="caution">
    <text evidence="8">The sequence shown here is derived from an EMBL/GenBank/DDBJ whole genome shotgun (WGS) entry which is preliminary data.</text>
</comment>
<dbReference type="InterPro" id="IPR000306">
    <property type="entry name" value="Znf_FYVE"/>
</dbReference>
<dbReference type="PROSITE" id="PS50089">
    <property type="entry name" value="ZF_RING_2"/>
    <property type="match status" value="1"/>
</dbReference>
<dbReference type="Pfam" id="PF13920">
    <property type="entry name" value="zf-C3HC4_3"/>
    <property type="match status" value="1"/>
</dbReference>
<dbReference type="InterPro" id="IPR011011">
    <property type="entry name" value="Znf_FYVE_PHD"/>
</dbReference>
<keyword evidence="3" id="KW-0862">Zinc</keyword>
<accession>A0A9N8D7H1</accession>
<dbReference type="SUPFAM" id="SSF57850">
    <property type="entry name" value="RING/U-box"/>
    <property type="match status" value="1"/>
</dbReference>
<dbReference type="EMBL" id="CAICTM010000029">
    <property type="protein sequence ID" value="CAB9497957.1"/>
    <property type="molecule type" value="Genomic_DNA"/>
</dbReference>
<dbReference type="SUPFAM" id="SSF57903">
    <property type="entry name" value="FYVE/PHD zinc finger"/>
    <property type="match status" value="1"/>
</dbReference>
<feature type="compositionally biased region" description="Low complexity" evidence="5">
    <location>
        <begin position="177"/>
        <end position="197"/>
    </location>
</feature>
<dbReference type="AlphaFoldDB" id="A0A9N8D7H1"/>
<sequence length="776" mass="84479">MPLYDDDKSWVAFDHSNIKFEAASVKAKRGESVRQKGGIASNHNADAWMKKPINSDASWMPVAPPRRGTQDSKSLQSPATVTHPPSVTHPPAVKRRNSSSNTSATNPISSDSSSSSGRHSARMRGGSTEVILAAPQDVIHDRSQHTHSQRSQRSRSRSTRKSQTAPFPPSGTSGNQTSKSSGRGRSSSRTRNSQPSPVRRRSHSQQRQPSPAPKSRGRSSSRNRERSTSRTRSNTRGNSRTRSTSRTRSNSRTPAVTTKRRSRSNSKTPSVQPRSRSTSRPRPARQDSNSQLSAVRRESDGNISQRSRSRGGPPPCTSRTRREMQMRTTANSASSVGPGLPPRHSPTCATRPGPGDDHSVHTADPNLGRDITFGNAASQPLSPTIGHSHSQKTKRSALMEKLFGNQVDRAATSTGGSSIPYLDRGVAKNPTTASKYLKAFSFASEREARESAIANAPPKMLPFTDNPICFLCKGKFAVFRRAGHCRNCGVCVCNNCSTSWPARMIPDTYNLKKESTVKICKSCDALSRSFKKALLTGNYEDAVALYGTGNINLRTPFPVFSKKDEIMYPIHCAVEGGDANVVRWLMDDHFCPIKLIRTGSGKRAKRGMTGTDVPILTSKGRSVLTIAMSGLKIDILRYLVIERDVSVYESKDLKSSLRALEAALQALPPLSPTERDDCPMAARWDDESFSGADDGSLSSSFDEGSVQDASIDKSKSSKRSNTASRNGEACIICYDNSIDCVMTPCGHQVCCLECSANLSACPVCNNQGEFIKIFRP</sequence>
<dbReference type="GO" id="GO:0008270">
    <property type="term" value="F:zinc ion binding"/>
    <property type="evidence" value="ECO:0007669"/>
    <property type="project" value="UniProtKB-KW"/>
</dbReference>
<evidence type="ECO:0000256" key="1">
    <source>
        <dbReference type="ARBA" id="ARBA00022723"/>
    </source>
</evidence>
<feature type="compositionally biased region" description="Polar residues" evidence="5">
    <location>
        <begin position="375"/>
        <end position="388"/>
    </location>
</feature>
<proteinExistence type="predicted"/>
<keyword evidence="1" id="KW-0479">Metal-binding</keyword>
<dbReference type="InterPro" id="IPR017455">
    <property type="entry name" value="Znf_FYVE-rel"/>
</dbReference>
<dbReference type="SMART" id="SM00184">
    <property type="entry name" value="RING"/>
    <property type="match status" value="1"/>
</dbReference>
<dbReference type="Pfam" id="PF01363">
    <property type="entry name" value="FYVE"/>
    <property type="match status" value="1"/>
</dbReference>
<feature type="domain" description="RING-type" evidence="6">
    <location>
        <begin position="730"/>
        <end position="765"/>
    </location>
</feature>
<evidence type="ECO:0000313" key="9">
    <source>
        <dbReference type="Proteomes" id="UP001153069"/>
    </source>
</evidence>
<keyword evidence="9" id="KW-1185">Reference proteome</keyword>
<dbReference type="PROSITE" id="PS50178">
    <property type="entry name" value="ZF_FYVE"/>
    <property type="match status" value="1"/>
</dbReference>
<dbReference type="PANTHER" id="PTHR14879:SF5">
    <property type="entry name" value="RING-TYPE DOMAIN-CONTAINING PROTEIN"/>
    <property type="match status" value="1"/>
</dbReference>
<reference evidence="8" key="1">
    <citation type="submission" date="2020-06" db="EMBL/GenBank/DDBJ databases">
        <authorList>
            <consortium name="Plant Systems Biology data submission"/>
        </authorList>
    </citation>
    <scope>NUCLEOTIDE SEQUENCE</scope>
    <source>
        <strain evidence="8">D6</strain>
    </source>
</reference>
<evidence type="ECO:0000256" key="5">
    <source>
        <dbReference type="SAM" id="MobiDB-lite"/>
    </source>
</evidence>
<gene>
    <name evidence="8" type="ORF">SEMRO_29_G019000.1</name>
</gene>
<dbReference type="InterPro" id="IPR001841">
    <property type="entry name" value="Znf_RING"/>
</dbReference>
<feature type="compositionally biased region" description="Basic residues" evidence="5">
    <location>
        <begin position="145"/>
        <end position="160"/>
    </location>
</feature>
<organism evidence="8 9">
    <name type="scientific">Seminavis robusta</name>
    <dbReference type="NCBI Taxonomy" id="568900"/>
    <lineage>
        <taxon>Eukaryota</taxon>
        <taxon>Sar</taxon>
        <taxon>Stramenopiles</taxon>
        <taxon>Ochrophyta</taxon>
        <taxon>Bacillariophyta</taxon>
        <taxon>Bacillariophyceae</taxon>
        <taxon>Bacillariophycidae</taxon>
        <taxon>Naviculales</taxon>
        <taxon>Naviculaceae</taxon>
        <taxon>Seminavis</taxon>
    </lineage>
</organism>
<feature type="region of interest" description="Disordered" evidence="5">
    <location>
        <begin position="690"/>
        <end position="722"/>
    </location>
</feature>
<feature type="compositionally biased region" description="Low complexity" evidence="5">
    <location>
        <begin position="230"/>
        <end position="253"/>
    </location>
</feature>
<dbReference type="Gene3D" id="3.30.40.10">
    <property type="entry name" value="Zinc/RING finger domain, C3HC4 (zinc finger)"/>
    <property type="match status" value="2"/>
</dbReference>
<evidence type="ECO:0000256" key="4">
    <source>
        <dbReference type="PROSITE-ProRule" id="PRU00175"/>
    </source>
</evidence>
<evidence type="ECO:0000259" key="6">
    <source>
        <dbReference type="PROSITE" id="PS50089"/>
    </source>
</evidence>
<protein>
    <recommendedName>
        <fullName evidence="10">FYVE-type domain-containing protein</fullName>
    </recommendedName>
</protein>
<feature type="compositionally biased region" description="Polar residues" evidence="5">
    <location>
        <begin position="326"/>
        <end position="335"/>
    </location>
</feature>
<dbReference type="CDD" id="cd00065">
    <property type="entry name" value="FYVE_like_SF"/>
    <property type="match status" value="1"/>
</dbReference>
<feature type="compositionally biased region" description="Low complexity" evidence="5">
    <location>
        <begin position="77"/>
        <end position="91"/>
    </location>
</feature>
<dbReference type="OrthoDB" id="44365at2759"/>
<keyword evidence="2 4" id="KW-0863">Zinc-finger</keyword>